<proteinExistence type="predicted"/>
<gene>
    <name evidence="1" type="primary">LIN54</name>
</gene>
<reference evidence="1" key="2">
    <citation type="submission" date="2025-09" db="UniProtKB">
        <authorList>
            <consortium name="Ensembl"/>
        </authorList>
    </citation>
    <scope>IDENTIFICATION</scope>
</reference>
<evidence type="ECO:0000313" key="1">
    <source>
        <dbReference type="Ensembl" id="ENSXCOP00000023624.1"/>
    </source>
</evidence>
<dbReference type="Proteomes" id="UP000261380">
    <property type="component" value="Unplaced"/>
</dbReference>
<dbReference type="GeneTree" id="ENSGT00940000155881"/>
<organism evidence="1 2">
    <name type="scientific">Xiphophorus couchianus</name>
    <name type="common">Monterrey platyfish</name>
    <dbReference type="NCBI Taxonomy" id="32473"/>
    <lineage>
        <taxon>Eukaryota</taxon>
        <taxon>Metazoa</taxon>
        <taxon>Chordata</taxon>
        <taxon>Craniata</taxon>
        <taxon>Vertebrata</taxon>
        <taxon>Euteleostomi</taxon>
        <taxon>Actinopterygii</taxon>
        <taxon>Neopterygii</taxon>
        <taxon>Teleostei</taxon>
        <taxon>Neoteleostei</taxon>
        <taxon>Acanthomorphata</taxon>
        <taxon>Ovalentaria</taxon>
        <taxon>Atherinomorphae</taxon>
        <taxon>Cyprinodontiformes</taxon>
        <taxon>Poeciliidae</taxon>
        <taxon>Poeciliinae</taxon>
        <taxon>Xiphophorus</taxon>
    </lineage>
</organism>
<evidence type="ECO:0000313" key="2">
    <source>
        <dbReference type="Proteomes" id="UP000261380"/>
    </source>
</evidence>
<sequence>MFVSCNLLPCSIPKKTPASSTAPIKFIITKTVNSKGLSPQTSVTPVIAGRVVTQTSPVMSPKTITLSEPHNTTIQSVPGKKIAISPLKTPSKKSHNNGCFLM</sequence>
<keyword evidence="2" id="KW-1185">Reference proteome</keyword>
<reference evidence="1" key="1">
    <citation type="submission" date="2025-08" db="UniProtKB">
        <authorList>
            <consortium name="Ensembl"/>
        </authorList>
    </citation>
    <scope>IDENTIFICATION</scope>
</reference>
<accession>A0A3B5MVP5</accession>
<name>A0A3B5MVP5_9TELE</name>
<dbReference type="Ensembl" id="ENSXCOT00000023907.1">
    <property type="protein sequence ID" value="ENSXCOP00000023624.1"/>
    <property type="gene ID" value="ENSXCOG00000017646.1"/>
</dbReference>
<protein>
    <submittedName>
        <fullName evidence="1">Lin-54 DREAM MuvB core complex component</fullName>
    </submittedName>
</protein>
<dbReference type="AlphaFoldDB" id="A0A3B5MVP5"/>